<comment type="subcellular location">
    <subcellularLocation>
        <location evidence="1">Cell membrane</location>
        <topology evidence="1">Lipid-anchor</topology>
    </subcellularLocation>
</comment>
<dbReference type="InterPro" id="IPR032799">
    <property type="entry name" value="TAXi_C"/>
</dbReference>
<dbReference type="PROSITE" id="PS51767">
    <property type="entry name" value="PEPTIDASE_A1"/>
    <property type="match status" value="1"/>
</dbReference>
<evidence type="ECO:0000256" key="6">
    <source>
        <dbReference type="ARBA" id="ARBA00022750"/>
    </source>
</evidence>
<comment type="caution">
    <text evidence="15">The sequence shown here is derived from an EMBL/GenBank/DDBJ whole genome shotgun (WGS) entry which is preliminary data.</text>
</comment>
<dbReference type="PANTHER" id="PTHR13683">
    <property type="entry name" value="ASPARTYL PROTEASES"/>
    <property type="match status" value="1"/>
</dbReference>
<dbReference type="AlphaFoldDB" id="A0A9Q0KA33"/>
<keyword evidence="6 12" id="KW-0064">Aspartyl protease</keyword>
<feature type="compositionally biased region" description="Low complexity" evidence="13">
    <location>
        <begin position="633"/>
        <end position="648"/>
    </location>
</feature>
<dbReference type="GO" id="GO:0005886">
    <property type="term" value="C:plasma membrane"/>
    <property type="evidence" value="ECO:0007669"/>
    <property type="project" value="UniProtKB-SubCell"/>
</dbReference>
<dbReference type="GO" id="GO:0006508">
    <property type="term" value="P:proteolysis"/>
    <property type="evidence" value="ECO:0007669"/>
    <property type="project" value="UniProtKB-KW"/>
</dbReference>
<evidence type="ECO:0000256" key="3">
    <source>
        <dbReference type="ARBA" id="ARBA00022475"/>
    </source>
</evidence>
<gene>
    <name evidence="15" type="ORF">NE237_018498</name>
</gene>
<dbReference type="EMBL" id="JAMYWD010000007">
    <property type="protein sequence ID" value="KAJ4966649.1"/>
    <property type="molecule type" value="Genomic_DNA"/>
</dbReference>
<evidence type="ECO:0000256" key="11">
    <source>
        <dbReference type="PIRSR" id="PIRSR601461-1"/>
    </source>
</evidence>
<evidence type="ECO:0000259" key="14">
    <source>
        <dbReference type="PROSITE" id="PS51767"/>
    </source>
</evidence>
<evidence type="ECO:0000256" key="10">
    <source>
        <dbReference type="ARBA" id="ARBA00023288"/>
    </source>
</evidence>
<evidence type="ECO:0000256" key="4">
    <source>
        <dbReference type="ARBA" id="ARBA00022670"/>
    </source>
</evidence>
<dbReference type="PANTHER" id="PTHR13683:SF743">
    <property type="entry name" value="ASPARTIC PROTEINASE-LIKE PROTEIN 1"/>
    <property type="match status" value="1"/>
</dbReference>
<protein>
    <recommendedName>
        <fullName evidence="14">Peptidase A1 domain-containing protein</fullName>
    </recommendedName>
</protein>
<evidence type="ECO:0000256" key="2">
    <source>
        <dbReference type="ARBA" id="ARBA00007447"/>
    </source>
</evidence>
<dbReference type="PRINTS" id="PR00792">
    <property type="entry name" value="PEPSIN"/>
</dbReference>
<name>A0A9Q0KA33_9MAGN</name>
<evidence type="ECO:0000256" key="13">
    <source>
        <dbReference type="SAM" id="MobiDB-lite"/>
    </source>
</evidence>
<keyword evidence="9" id="KW-0325">Glycoprotein</keyword>
<evidence type="ECO:0000313" key="16">
    <source>
        <dbReference type="Proteomes" id="UP001141806"/>
    </source>
</evidence>
<evidence type="ECO:0000256" key="1">
    <source>
        <dbReference type="ARBA" id="ARBA00004193"/>
    </source>
</evidence>
<keyword evidence="5" id="KW-0732">Signal</keyword>
<keyword evidence="4 12" id="KW-0645">Protease</keyword>
<dbReference type="InterPro" id="IPR001969">
    <property type="entry name" value="Aspartic_peptidase_AS"/>
</dbReference>
<organism evidence="15 16">
    <name type="scientific">Protea cynaroides</name>
    <dbReference type="NCBI Taxonomy" id="273540"/>
    <lineage>
        <taxon>Eukaryota</taxon>
        <taxon>Viridiplantae</taxon>
        <taxon>Streptophyta</taxon>
        <taxon>Embryophyta</taxon>
        <taxon>Tracheophyta</taxon>
        <taxon>Spermatophyta</taxon>
        <taxon>Magnoliopsida</taxon>
        <taxon>Proteales</taxon>
        <taxon>Proteaceae</taxon>
        <taxon>Protea</taxon>
    </lineage>
</organism>
<dbReference type="FunFam" id="2.40.70.10:FF:000014">
    <property type="entry name" value="Aspartyl protease family protein 1"/>
    <property type="match status" value="1"/>
</dbReference>
<proteinExistence type="inferred from homology"/>
<dbReference type="OrthoDB" id="2747330at2759"/>
<dbReference type="InterPro" id="IPR033121">
    <property type="entry name" value="PEPTIDASE_A1"/>
</dbReference>
<keyword evidence="8" id="KW-0472">Membrane</keyword>
<evidence type="ECO:0000256" key="7">
    <source>
        <dbReference type="ARBA" id="ARBA00022801"/>
    </source>
</evidence>
<dbReference type="Proteomes" id="UP001141806">
    <property type="component" value="Unassembled WGS sequence"/>
</dbReference>
<feature type="domain" description="Peptidase A1" evidence="14">
    <location>
        <begin position="255"/>
        <end position="598"/>
    </location>
</feature>
<feature type="region of interest" description="Disordered" evidence="13">
    <location>
        <begin position="608"/>
        <end position="654"/>
    </location>
</feature>
<dbReference type="Pfam" id="PF14543">
    <property type="entry name" value="TAXi_N"/>
    <property type="match status" value="1"/>
</dbReference>
<keyword evidence="7 12" id="KW-0378">Hydrolase</keyword>
<keyword evidence="10" id="KW-0449">Lipoprotein</keyword>
<dbReference type="InterPro" id="IPR001461">
    <property type="entry name" value="Aspartic_peptidase_A1"/>
</dbReference>
<feature type="active site" evidence="11">
    <location>
        <position position="273"/>
    </location>
</feature>
<dbReference type="GO" id="GO:0004190">
    <property type="term" value="F:aspartic-type endopeptidase activity"/>
    <property type="evidence" value="ECO:0007669"/>
    <property type="project" value="UniProtKB-KW"/>
</dbReference>
<evidence type="ECO:0000256" key="9">
    <source>
        <dbReference type="ARBA" id="ARBA00023180"/>
    </source>
</evidence>
<reference evidence="15" key="1">
    <citation type="journal article" date="2023" name="Plant J.">
        <title>The genome of the king protea, Protea cynaroides.</title>
        <authorList>
            <person name="Chang J."/>
            <person name="Duong T.A."/>
            <person name="Schoeman C."/>
            <person name="Ma X."/>
            <person name="Roodt D."/>
            <person name="Barker N."/>
            <person name="Li Z."/>
            <person name="Van de Peer Y."/>
            <person name="Mizrachi E."/>
        </authorList>
    </citation>
    <scope>NUCLEOTIDE SEQUENCE</scope>
    <source>
        <tissue evidence="15">Young leaves</tissue>
    </source>
</reference>
<dbReference type="Pfam" id="PF14541">
    <property type="entry name" value="TAXi_C"/>
    <property type="match status" value="1"/>
</dbReference>
<keyword evidence="3" id="KW-1003">Cell membrane</keyword>
<evidence type="ECO:0000256" key="5">
    <source>
        <dbReference type="ARBA" id="ARBA00022729"/>
    </source>
</evidence>
<evidence type="ECO:0000313" key="15">
    <source>
        <dbReference type="EMBL" id="KAJ4966649.1"/>
    </source>
</evidence>
<evidence type="ECO:0000256" key="8">
    <source>
        <dbReference type="ARBA" id="ARBA00023136"/>
    </source>
</evidence>
<sequence length="683" mass="75495">MLICRLDLSKQQVGFLPGLQYLAVDVQTLWNVHAALCQFPPPLDLVMCLRKVLKIVGKLFLIERVLLDRIIVKTWTTDNARGTCFILAYRLHLESLNNLPKFDLKQCWGCLVRFSKYGSTAEVVDWVIFLSFLCKPQTKLDSRGLLPLQKHCNIHFLEAGIAEKLCMYVSLSLCTFGEERLKEHCVKYEILASESVRSVSIRRSLAHTFSYKLIHRYSEEAMALRRMMLEARYQLLFPAEGSDTMAFGNELAWLHYTWVDIGTPNVSFLVALDTGSDLLWVPCDCIQCAPLSASNYNVLDKDMSEYSPSSSSTGKHLSCSHKLCESGLKCKSPTDPCPYIANYLSGNTSSSGLLVEDILHLSSSNSNASKTLVKAPVIVGCGRKQSGDYLDGVAPDGLLGLGFGDISVPSLLAKSGLVRNSFSICFDENDSGRIFFGDQGLATQQTTPLLPLDGKYKTYIVEVKDCCIGNSCLEQTGFHAQVDSGTSFTFLPDAVFEKVAAEFDRRVNATRSSDKIFPFEYCYEASSQDLLNIPSVTLMFAYNNSFVVHNPVLINGSQGLEVFCLAIMPGGEDGTIGQNFLTGYRLVFDRENLKLGWSRSSCQDLSVGERVPLTPTPHDRPQNPLPTNQQQSTPGGRAVAPAVAGRTPSQPSAASPLHIRTHFLTERLLPMLLLQLCLFTSAT</sequence>
<dbReference type="InterPro" id="IPR032861">
    <property type="entry name" value="TAXi_N"/>
</dbReference>
<dbReference type="FunFam" id="2.40.70.10:FF:000012">
    <property type="entry name" value="Aspartyl protease family protein 1"/>
    <property type="match status" value="1"/>
</dbReference>
<feature type="active site" evidence="11">
    <location>
        <position position="483"/>
    </location>
</feature>
<dbReference type="InterPro" id="IPR021109">
    <property type="entry name" value="Peptidase_aspartic_dom_sf"/>
</dbReference>
<dbReference type="Gene3D" id="2.40.70.10">
    <property type="entry name" value="Acid Proteases"/>
    <property type="match status" value="2"/>
</dbReference>
<evidence type="ECO:0000256" key="12">
    <source>
        <dbReference type="RuleBase" id="RU000454"/>
    </source>
</evidence>
<dbReference type="PROSITE" id="PS00141">
    <property type="entry name" value="ASP_PROTEASE"/>
    <property type="match status" value="1"/>
</dbReference>
<comment type="similarity">
    <text evidence="2 12">Belongs to the peptidase A1 family.</text>
</comment>
<keyword evidence="16" id="KW-1185">Reference proteome</keyword>
<accession>A0A9Q0KA33</accession>
<dbReference type="SUPFAM" id="SSF50630">
    <property type="entry name" value="Acid proteases"/>
    <property type="match status" value="1"/>
</dbReference>